<dbReference type="AlphaFoldDB" id="A0A923G5N8"/>
<protein>
    <recommendedName>
        <fullName evidence="2">Delta-60 repeat domain-containing protein</fullName>
    </recommendedName>
</protein>
<evidence type="ECO:0000313" key="1">
    <source>
        <dbReference type="EMBL" id="MBC3444720.1"/>
    </source>
</evidence>
<name>A0A923G5N8_9PSED</name>
<proteinExistence type="predicted"/>
<dbReference type="Pfam" id="PF17164">
    <property type="entry name" value="DUF5122"/>
    <property type="match status" value="1"/>
</dbReference>
<evidence type="ECO:0008006" key="2">
    <source>
        <dbReference type="Google" id="ProtNLM"/>
    </source>
</evidence>
<comment type="caution">
    <text evidence="1">The sequence shown here is derived from an EMBL/GenBank/DDBJ whole genome shotgun (WGS) entry which is preliminary data.</text>
</comment>
<gene>
    <name evidence="1" type="ORF">HU751_02990</name>
</gene>
<sequence length="440" mass="48304">MATSYVLDTEFNGSGLAQLPMYDNSTDRHVIDLTHQGKKLLAAAVTEKINGDGSLTHYYALTRFDNDGSIDTTFGKPGNKGIVFGLFDPSSNHGQASDSGCVSIAIDGKDGSSIWMLGWSSEHRDAPKSVLIAKFDQDATIDPTPYYLPQPTNSSLQVARPGWEKEAEQGLRLQEGRSSLLVHDNHLIATANFDTQGIPPRLYRQGFNGEPGFGELSFIEITHTGGNVTLTGLAVSNNALLICGYLSNENSESGFIARYQTNGELDTTFGKDGTLTFQIDRESKHATQYKTRVQQLCIRNTDEILATGSRRFEQTDKPNTVKLDGWAWQLLITGQRDEHFNAGNPQITERENDGVEWKTGVIEQDHGALLFGAGSFGTSHLQRYEKNGTADPLTPLPDEIKDTINAMIALEQDEKIVLAANLRSTGGYIGYVIRLVKNRI</sequence>
<dbReference type="InterPro" id="IPR013431">
    <property type="entry name" value="Delta_60_rpt"/>
</dbReference>
<organism evidence="1">
    <name type="scientific">Pseudomonas peradeniyensis</name>
    <dbReference type="NCBI Taxonomy" id="2745488"/>
    <lineage>
        <taxon>Bacteria</taxon>
        <taxon>Pseudomonadati</taxon>
        <taxon>Pseudomonadota</taxon>
        <taxon>Gammaproteobacteria</taxon>
        <taxon>Pseudomonadales</taxon>
        <taxon>Pseudomonadaceae</taxon>
        <taxon>Pseudomonas</taxon>
    </lineage>
</organism>
<dbReference type="RefSeq" id="WP_186732046.1">
    <property type="nucleotide sequence ID" value="NZ_JABWRJ020000002.1"/>
</dbReference>
<reference evidence="1" key="2">
    <citation type="submission" date="2020-07" db="EMBL/GenBank/DDBJ databases">
        <authorList>
            <person name="Lood C."/>
            <person name="Girard L."/>
        </authorList>
    </citation>
    <scope>NUCLEOTIDE SEQUENCE</scope>
    <source>
        <strain evidence="1">BW13M1</strain>
    </source>
</reference>
<reference evidence="1" key="1">
    <citation type="journal article" date="2020" name="Microorganisms">
        <title>Reliable Identification of Environmental Pseudomonas Isolates Using the rpoD Gene.</title>
        <authorList>
            <consortium name="The Broad Institute Genome Sequencing Platform"/>
            <person name="Girard L."/>
            <person name="Lood C."/>
            <person name="Rokni-Zadeh H."/>
            <person name="van Noort V."/>
            <person name="Lavigne R."/>
            <person name="De Mot R."/>
        </authorList>
    </citation>
    <scope>NUCLEOTIDE SEQUENCE</scope>
    <source>
        <strain evidence="1">BW13M1</strain>
    </source>
</reference>
<dbReference type="Gene3D" id="2.80.10.50">
    <property type="match status" value="1"/>
</dbReference>
<accession>A0A923G5N8</accession>
<dbReference type="EMBL" id="JABWRJ010000002">
    <property type="protein sequence ID" value="MBC3444720.1"/>
    <property type="molecule type" value="Genomic_DNA"/>
</dbReference>